<dbReference type="Pfam" id="PF07456">
    <property type="entry name" value="Hpre_diP_synt_I"/>
    <property type="match status" value="1"/>
</dbReference>
<sequence>MKTRRLVFSSVLISIALCLYIIEMYIQLPFTFPGAKIGLANIVTVISLYILTPYETLLIVIIRVVLGSIFSGNLSSFLFSVSGAILSFIMMLTLLKISKNISPVGISMVGGIFHNVGQVLVAMFILNNINIFWYLPFLLVTGLVTGIFIGYAANFSIEHLRRIQFKIER</sequence>
<keyword evidence="1" id="KW-1133">Transmembrane helix</keyword>
<accession>I7K990</accession>
<keyword evidence="3" id="KW-1185">Reference proteome</keyword>
<dbReference type="AlphaFoldDB" id="I7K990"/>
<dbReference type="GO" id="GO:0000010">
    <property type="term" value="F:heptaprenyl diphosphate synthase activity"/>
    <property type="evidence" value="ECO:0007669"/>
    <property type="project" value="UniProtKB-EC"/>
</dbReference>
<dbReference type="STRING" id="857293.CAAU_2086"/>
<dbReference type="InterPro" id="IPR010898">
    <property type="entry name" value="Hpre_diP_synth_I"/>
</dbReference>
<keyword evidence="2" id="KW-0808">Transferase</keyword>
<organism evidence="2 3">
    <name type="scientific">Caloramator australicus RC3</name>
    <dbReference type="NCBI Taxonomy" id="857293"/>
    <lineage>
        <taxon>Bacteria</taxon>
        <taxon>Bacillati</taxon>
        <taxon>Bacillota</taxon>
        <taxon>Clostridia</taxon>
        <taxon>Eubacteriales</taxon>
        <taxon>Clostridiaceae</taxon>
        <taxon>Caloramator</taxon>
    </lineage>
</organism>
<reference evidence="2 3" key="1">
    <citation type="journal article" date="2011" name="J. Bacteriol.">
        <title>Draft genome sequence of Caloramator australicus strain RC3T, a thermoanaerobe from the Great Artesian Basin of Australia.</title>
        <authorList>
            <person name="Ogg C.D."/>
            <person name="Patel B.K.C."/>
        </authorList>
    </citation>
    <scope>NUCLEOTIDE SEQUENCE [LARGE SCALE GENOMIC DNA]</scope>
    <source>
        <strain evidence="2 3">RC3</strain>
    </source>
</reference>
<keyword evidence="1" id="KW-0812">Transmembrane</keyword>
<evidence type="ECO:0000256" key="1">
    <source>
        <dbReference type="SAM" id="Phobius"/>
    </source>
</evidence>
<feature type="transmembrane region" description="Helical" evidence="1">
    <location>
        <begin position="131"/>
        <end position="153"/>
    </location>
</feature>
<proteinExistence type="predicted"/>
<feature type="transmembrane region" description="Helical" evidence="1">
    <location>
        <begin position="77"/>
        <end position="97"/>
    </location>
</feature>
<name>I7K990_9CLOT</name>
<evidence type="ECO:0000313" key="2">
    <source>
        <dbReference type="EMBL" id="CCJ34170.1"/>
    </source>
</evidence>
<dbReference type="RefSeq" id="WP_008909426.1">
    <property type="nucleotide sequence ID" value="NZ_CAKP01000110.1"/>
</dbReference>
<evidence type="ECO:0000313" key="3">
    <source>
        <dbReference type="Proteomes" id="UP000007652"/>
    </source>
</evidence>
<dbReference type="EMBL" id="CAKP01000110">
    <property type="protein sequence ID" value="CCJ34170.1"/>
    <property type="molecule type" value="Genomic_DNA"/>
</dbReference>
<feature type="transmembrane region" description="Helical" evidence="1">
    <location>
        <begin position="104"/>
        <end position="125"/>
    </location>
</feature>
<dbReference type="eggNOG" id="COG4769">
    <property type="taxonomic scope" value="Bacteria"/>
</dbReference>
<comment type="caution">
    <text evidence="2">The sequence shown here is derived from an EMBL/GenBank/DDBJ whole genome shotgun (WGS) entry which is preliminary data.</text>
</comment>
<dbReference type="InterPro" id="IPR014535">
    <property type="entry name" value="Hpre_diP_synt_I"/>
</dbReference>
<keyword evidence="1" id="KW-0472">Membrane</keyword>
<dbReference type="PIRSF" id="PIRSF027391">
    <property type="entry name" value="Hpre_diP_synt_I"/>
    <property type="match status" value="1"/>
</dbReference>
<gene>
    <name evidence="2" type="ORF">CAAU_2086</name>
</gene>
<dbReference type="Proteomes" id="UP000007652">
    <property type="component" value="Unassembled WGS sequence"/>
</dbReference>
<feature type="transmembrane region" description="Helical" evidence="1">
    <location>
        <begin position="6"/>
        <end position="26"/>
    </location>
</feature>
<feature type="transmembrane region" description="Helical" evidence="1">
    <location>
        <begin position="38"/>
        <end position="65"/>
    </location>
</feature>
<dbReference type="EC" id="2.5.1.30" evidence="2"/>
<protein>
    <submittedName>
        <fullName evidence="2">Heptaprenyl diphosphate synthase component I</fullName>
        <ecNumber evidence="2">2.5.1.30</ecNumber>
    </submittedName>
</protein>
<dbReference type="Gene3D" id="1.10.1760.20">
    <property type="match status" value="1"/>
</dbReference>